<dbReference type="EMBL" id="LAZR01038901">
    <property type="protein sequence ID" value="KKL18356.1"/>
    <property type="molecule type" value="Genomic_DNA"/>
</dbReference>
<name>A0A0F9DKZ7_9ZZZZ</name>
<comment type="similarity">
    <text evidence="1">Belongs to the ComF/GntX family.</text>
</comment>
<evidence type="ECO:0000313" key="4">
    <source>
        <dbReference type="EMBL" id="KKL18356.1"/>
    </source>
</evidence>
<dbReference type="Gene3D" id="3.40.50.2020">
    <property type="match status" value="1"/>
</dbReference>
<feature type="domain" description="Double zinc ribbon" evidence="3">
    <location>
        <begin position="56"/>
        <end position="103"/>
    </location>
</feature>
<evidence type="ECO:0008006" key="5">
    <source>
        <dbReference type="Google" id="ProtNLM"/>
    </source>
</evidence>
<dbReference type="PANTHER" id="PTHR47505:SF1">
    <property type="entry name" value="DNA UTILIZATION PROTEIN YHGH"/>
    <property type="match status" value="1"/>
</dbReference>
<gene>
    <name evidence="4" type="ORF">LCGC14_2476350</name>
</gene>
<dbReference type="InterPro" id="IPR044005">
    <property type="entry name" value="DZR_2"/>
</dbReference>
<reference evidence="4" key="1">
    <citation type="journal article" date="2015" name="Nature">
        <title>Complex archaea that bridge the gap between prokaryotes and eukaryotes.</title>
        <authorList>
            <person name="Spang A."/>
            <person name="Saw J.H."/>
            <person name="Jorgensen S.L."/>
            <person name="Zaremba-Niedzwiedzka K."/>
            <person name="Martijn J."/>
            <person name="Lind A.E."/>
            <person name="van Eijk R."/>
            <person name="Schleper C."/>
            <person name="Guy L."/>
            <person name="Ettema T.J."/>
        </authorList>
    </citation>
    <scope>NUCLEOTIDE SEQUENCE</scope>
</reference>
<organism evidence="4">
    <name type="scientific">marine sediment metagenome</name>
    <dbReference type="NCBI Taxonomy" id="412755"/>
    <lineage>
        <taxon>unclassified sequences</taxon>
        <taxon>metagenomes</taxon>
        <taxon>ecological metagenomes</taxon>
    </lineage>
</organism>
<dbReference type="InterPro" id="IPR029057">
    <property type="entry name" value="PRTase-like"/>
</dbReference>
<dbReference type="AlphaFoldDB" id="A0A0F9DKZ7"/>
<feature type="non-terminal residue" evidence="4">
    <location>
        <position position="1"/>
    </location>
</feature>
<dbReference type="CDD" id="cd06223">
    <property type="entry name" value="PRTases_typeI"/>
    <property type="match status" value="1"/>
</dbReference>
<accession>A0A0F9DKZ7</accession>
<protein>
    <recommendedName>
        <fullName evidence="5">Phosphoribosyltransferase domain-containing protein</fullName>
    </recommendedName>
</protein>
<dbReference type="Pfam" id="PF18912">
    <property type="entry name" value="DZR_2"/>
    <property type="match status" value="1"/>
</dbReference>
<evidence type="ECO:0000256" key="1">
    <source>
        <dbReference type="ARBA" id="ARBA00008007"/>
    </source>
</evidence>
<proteinExistence type="inferred from homology"/>
<dbReference type="Pfam" id="PF00156">
    <property type="entry name" value="Pribosyltran"/>
    <property type="match status" value="1"/>
</dbReference>
<sequence length="287" mass="32319">LARHLCYLNGGGAKIHTKHRSRAKHVRNISYKARYSQPHGSHCTIAIREMRFTKSLLNIIFPPLCLSCRKHITSSLVLCNVCEQNITIRGSFSCSQCNSRLPTIQNTCHPNEQFTLAAATSYDNNVIRALIHAFKYGGTKDVLTPLSNIIQQYTSSTIESWKLVLENCVVIPIPLYRRRKRVRGFNQAALIAEVFIQHLQGIGNLHIEYGNLIKIRNTLSQTKLNNYEQRVNNVRDSFVLKYPEQVVGKNVILVDDVFTSGATMKEAVKVLKEAGAKKVVGFVIARA</sequence>
<evidence type="ECO:0000259" key="2">
    <source>
        <dbReference type="Pfam" id="PF00156"/>
    </source>
</evidence>
<dbReference type="InterPro" id="IPR000836">
    <property type="entry name" value="PRTase_dom"/>
</dbReference>
<dbReference type="SUPFAM" id="SSF53271">
    <property type="entry name" value="PRTase-like"/>
    <property type="match status" value="1"/>
</dbReference>
<comment type="caution">
    <text evidence="4">The sequence shown here is derived from an EMBL/GenBank/DDBJ whole genome shotgun (WGS) entry which is preliminary data.</text>
</comment>
<dbReference type="PANTHER" id="PTHR47505">
    <property type="entry name" value="DNA UTILIZATION PROTEIN YHGH"/>
    <property type="match status" value="1"/>
</dbReference>
<evidence type="ECO:0000259" key="3">
    <source>
        <dbReference type="Pfam" id="PF18912"/>
    </source>
</evidence>
<dbReference type="InterPro" id="IPR051910">
    <property type="entry name" value="ComF/GntX_DNA_util-trans"/>
</dbReference>
<feature type="domain" description="Phosphoribosyltransferase" evidence="2">
    <location>
        <begin position="243"/>
        <end position="279"/>
    </location>
</feature>